<evidence type="ECO:0000313" key="3">
    <source>
        <dbReference type="Proteomes" id="UP000187406"/>
    </source>
</evidence>
<reference evidence="3" key="1">
    <citation type="submission" date="2016-04" db="EMBL/GenBank/DDBJ databases">
        <title>Cephalotus genome sequencing.</title>
        <authorList>
            <person name="Fukushima K."/>
            <person name="Hasebe M."/>
            <person name="Fang X."/>
        </authorList>
    </citation>
    <scope>NUCLEOTIDE SEQUENCE [LARGE SCALE GENOMIC DNA]</scope>
    <source>
        <strain evidence="3">cv. St1</strain>
    </source>
</reference>
<name>A0A1Q3BGU0_CEPFO</name>
<keyword evidence="3" id="KW-1185">Reference proteome</keyword>
<sequence length="41" mass="4442">NPLPLALHNPFQSLTADNESPPLGALGDLVNHQTQMSHPRL</sequence>
<evidence type="ECO:0000256" key="1">
    <source>
        <dbReference type="SAM" id="MobiDB-lite"/>
    </source>
</evidence>
<proteinExistence type="predicted"/>
<evidence type="ECO:0000313" key="2">
    <source>
        <dbReference type="EMBL" id="GAV67191.1"/>
    </source>
</evidence>
<dbReference type="OrthoDB" id="1751950at2759"/>
<comment type="caution">
    <text evidence="2">The sequence shown here is derived from an EMBL/GenBank/DDBJ whole genome shotgun (WGS) entry which is preliminary data.</text>
</comment>
<dbReference type="Proteomes" id="UP000187406">
    <property type="component" value="Unassembled WGS sequence"/>
</dbReference>
<feature type="non-terminal residue" evidence="2">
    <location>
        <position position="1"/>
    </location>
</feature>
<feature type="compositionally biased region" description="Polar residues" evidence="1">
    <location>
        <begin position="31"/>
        <end position="41"/>
    </location>
</feature>
<dbReference type="EMBL" id="BDDD01000524">
    <property type="protein sequence ID" value="GAV67191.1"/>
    <property type="molecule type" value="Genomic_DNA"/>
</dbReference>
<protein>
    <submittedName>
        <fullName evidence="2">DUF4283 domain-containing protein</fullName>
    </submittedName>
</protein>
<organism evidence="2 3">
    <name type="scientific">Cephalotus follicularis</name>
    <name type="common">Albany pitcher plant</name>
    <dbReference type="NCBI Taxonomy" id="3775"/>
    <lineage>
        <taxon>Eukaryota</taxon>
        <taxon>Viridiplantae</taxon>
        <taxon>Streptophyta</taxon>
        <taxon>Embryophyta</taxon>
        <taxon>Tracheophyta</taxon>
        <taxon>Spermatophyta</taxon>
        <taxon>Magnoliopsida</taxon>
        <taxon>eudicotyledons</taxon>
        <taxon>Gunneridae</taxon>
        <taxon>Pentapetalae</taxon>
        <taxon>rosids</taxon>
        <taxon>fabids</taxon>
        <taxon>Oxalidales</taxon>
        <taxon>Cephalotaceae</taxon>
        <taxon>Cephalotus</taxon>
    </lineage>
</organism>
<dbReference type="AlphaFoldDB" id="A0A1Q3BGU0"/>
<gene>
    <name evidence="2" type="ORF">CFOL_v3_10700</name>
</gene>
<feature type="region of interest" description="Disordered" evidence="1">
    <location>
        <begin position="1"/>
        <end position="41"/>
    </location>
</feature>
<accession>A0A1Q3BGU0</accession>